<dbReference type="GO" id="GO:0015074">
    <property type="term" value="P:DNA integration"/>
    <property type="evidence" value="ECO:0007669"/>
    <property type="project" value="UniProtKB-KW"/>
</dbReference>
<feature type="compositionally biased region" description="Acidic residues" evidence="11">
    <location>
        <begin position="649"/>
        <end position="673"/>
    </location>
</feature>
<proteinExistence type="predicted"/>
<dbReference type="OrthoDB" id="6629788at2759"/>
<keyword evidence="8" id="KW-0808">Transferase</keyword>
<feature type="domain" description="CCHC-type" evidence="12">
    <location>
        <begin position="230"/>
        <end position="245"/>
    </location>
</feature>
<evidence type="ECO:0000256" key="2">
    <source>
        <dbReference type="ARBA" id="ARBA00022723"/>
    </source>
</evidence>
<evidence type="ECO:0000256" key="10">
    <source>
        <dbReference type="PROSITE-ProRule" id="PRU00047"/>
    </source>
</evidence>
<feature type="compositionally biased region" description="Polar residues" evidence="11">
    <location>
        <begin position="691"/>
        <end position="704"/>
    </location>
</feature>
<keyword evidence="9" id="KW-0233">DNA recombination</keyword>
<feature type="region of interest" description="Disordered" evidence="11">
    <location>
        <begin position="251"/>
        <end position="287"/>
    </location>
</feature>
<dbReference type="Pfam" id="PF25597">
    <property type="entry name" value="SH3_retrovirus"/>
    <property type="match status" value="1"/>
</dbReference>
<protein>
    <recommendedName>
        <fullName evidence="12">CCHC-type domain-containing protein</fullName>
    </recommendedName>
</protein>
<dbReference type="AlphaFoldDB" id="A0A8S9XZX0"/>
<dbReference type="InterPro" id="IPR039537">
    <property type="entry name" value="Retrotran_Ty1/copia-like"/>
</dbReference>
<reference evidence="13" key="1">
    <citation type="journal article" date="2021" name="Mol. Ecol. Resour.">
        <title>Apolygus lucorum genome provides insights into omnivorousness and mesophyll feeding.</title>
        <authorList>
            <person name="Liu Y."/>
            <person name="Liu H."/>
            <person name="Wang H."/>
            <person name="Huang T."/>
            <person name="Liu B."/>
            <person name="Yang B."/>
            <person name="Yin L."/>
            <person name="Li B."/>
            <person name="Zhang Y."/>
            <person name="Zhang S."/>
            <person name="Jiang F."/>
            <person name="Zhang X."/>
            <person name="Ren Y."/>
            <person name="Wang B."/>
            <person name="Wang S."/>
            <person name="Lu Y."/>
            <person name="Wu K."/>
            <person name="Fan W."/>
            <person name="Wang G."/>
        </authorList>
    </citation>
    <scope>NUCLEOTIDE SEQUENCE</scope>
    <source>
        <strain evidence="13">12Hb</strain>
    </source>
</reference>
<keyword evidence="8" id="KW-0239">DNA-directed DNA polymerase</keyword>
<evidence type="ECO:0000256" key="9">
    <source>
        <dbReference type="ARBA" id="ARBA00023172"/>
    </source>
</evidence>
<dbReference type="GO" id="GO:0016787">
    <property type="term" value="F:hydrolase activity"/>
    <property type="evidence" value="ECO:0007669"/>
    <property type="project" value="UniProtKB-KW"/>
</dbReference>
<dbReference type="GO" id="GO:0006310">
    <property type="term" value="P:DNA recombination"/>
    <property type="evidence" value="ECO:0007669"/>
    <property type="project" value="UniProtKB-KW"/>
</dbReference>
<evidence type="ECO:0000256" key="4">
    <source>
        <dbReference type="ARBA" id="ARBA00022801"/>
    </source>
</evidence>
<evidence type="ECO:0000256" key="3">
    <source>
        <dbReference type="ARBA" id="ARBA00022759"/>
    </source>
</evidence>
<keyword evidence="8" id="KW-0548">Nucleotidyltransferase</keyword>
<evidence type="ECO:0000256" key="1">
    <source>
        <dbReference type="ARBA" id="ARBA00022722"/>
    </source>
</evidence>
<evidence type="ECO:0000313" key="14">
    <source>
        <dbReference type="Proteomes" id="UP000466442"/>
    </source>
</evidence>
<feature type="compositionally biased region" description="Polar residues" evidence="11">
    <location>
        <begin position="213"/>
        <end position="225"/>
    </location>
</feature>
<gene>
    <name evidence="13" type="ORF">GE061_011357</name>
</gene>
<keyword evidence="6" id="KW-0229">DNA integration</keyword>
<evidence type="ECO:0000259" key="12">
    <source>
        <dbReference type="PROSITE" id="PS50158"/>
    </source>
</evidence>
<comment type="caution">
    <text evidence="13">The sequence shown here is derived from an EMBL/GenBank/DDBJ whole genome shotgun (WGS) entry which is preliminary data.</text>
</comment>
<accession>A0A8S9XZX0</accession>
<keyword evidence="14" id="KW-1185">Reference proteome</keyword>
<name>A0A8S9XZX0_APOLU</name>
<keyword evidence="4" id="KW-0378">Hydrolase</keyword>
<keyword evidence="3" id="KW-0255">Endonuclease</keyword>
<dbReference type="GO" id="GO:0004519">
    <property type="term" value="F:endonuclease activity"/>
    <property type="evidence" value="ECO:0007669"/>
    <property type="project" value="UniProtKB-KW"/>
</dbReference>
<evidence type="ECO:0000256" key="5">
    <source>
        <dbReference type="ARBA" id="ARBA00022842"/>
    </source>
</evidence>
<dbReference type="EMBL" id="WIXP02000003">
    <property type="protein sequence ID" value="KAF6213636.1"/>
    <property type="molecule type" value="Genomic_DNA"/>
</dbReference>
<dbReference type="PROSITE" id="PS50158">
    <property type="entry name" value="ZF_CCHC"/>
    <property type="match status" value="1"/>
</dbReference>
<evidence type="ECO:0000256" key="8">
    <source>
        <dbReference type="ARBA" id="ARBA00022932"/>
    </source>
</evidence>
<feature type="region of interest" description="Disordered" evidence="11">
    <location>
        <begin position="188"/>
        <end position="230"/>
    </location>
</feature>
<dbReference type="Pfam" id="PF14223">
    <property type="entry name" value="Retrotran_gag_2"/>
    <property type="match status" value="1"/>
</dbReference>
<keyword evidence="5" id="KW-0460">Magnesium</keyword>
<dbReference type="Proteomes" id="UP000466442">
    <property type="component" value="Unassembled WGS sequence"/>
</dbReference>
<keyword evidence="2" id="KW-0479">Metal-binding</keyword>
<dbReference type="PANTHER" id="PTHR42648:SF11">
    <property type="entry name" value="TRANSPOSON TY4-P GAG-POL POLYPROTEIN"/>
    <property type="match status" value="1"/>
</dbReference>
<dbReference type="SUPFAM" id="SSF57756">
    <property type="entry name" value="Retrovirus zinc finger-like domains"/>
    <property type="match status" value="1"/>
</dbReference>
<dbReference type="GO" id="GO:0008270">
    <property type="term" value="F:zinc ion binding"/>
    <property type="evidence" value="ECO:0007669"/>
    <property type="project" value="UniProtKB-KW"/>
</dbReference>
<dbReference type="InterPro" id="IPR057670">
    <property type="entry name" value="SH3_retrovirus"/>
</dbReference>
<dbReference type="Pfam" id="PF00098">
    <property type="entry name" value="zf-CCHC"/>
    <property type="match status" value="1"/>
</dbReference>
<dbReference type="PANTHER" id="PTHR42648">
    <property type="entry name" value="TRANSPOSASE, PUTATIVE-RELATED"/>
    <property type="match status" value="1"/>
</dbReference>
<keyword evidence="10" id="KW-0863">Zinc-finger</keyword>
<dbReference type="InterPro" id="IPR001878">
    <property type="entry name" value="Znf_CCHC"/>
</dbReference>
<dbReference type="GO" id="GO:0003964">
    <property type="term" value="F:RNA-directed DNA polymerase activity"/>
    <property type="evidence" value="ECO:0007669"/>
    <property type="project" value="UniProtKB-KW"/>
</dbReference>
<dbReference type="InterPro" id="IPR036875">
    <property type="entry name" value="Znf_CCHC_sf"/>
</dbReference>
<evidence type="ECO:0000256" key="7">
    <source>
        <dbReference type="ARBA" id="ARBA00022918"/>
    </source>
</evidence>
<feature type="region of interest" description="Disordered" evidence="11">
    <location>
        <begin position="640"/>
        <end position="739"/>
    </location>
</feature>
<organism evidence="13 14">
    <name type="scientific">Apolygus lucorum</name>
    <name type="common">Small green plant bug</name>
    <name type="synonym">Lygocoris lucorum</name>
    <dbReference type="NCBI Taxonomy" id="248454"/>
    <lineage>
        <taxon>Eukaryota</taxon>
        <taxon>Metazoa</taxon>
        <taxon>Ecdysozoa</taxon>
        <taxon>Arthropoda</taxon>
        <taxon>Hexapoda</taxon>
        <taxon>Insecta</taxon>
        <taxon>Pterygota</taxon>
        <taxon>Neoptera</taxon>
        <taxon>Paraneoptera</taxon>
        <taxon>Hemiptera</taxon>
        <taxon>Heteroptera</taxon>
        <taxon>Panheteroptera</taxon>
        <taxon>Cimicomorpha</taxon>
        <taxon>Miridae</taxon>
        <taxon>Mirini</taxon>
        <taxon>Apolygus</taxon>
    </lineage>
</organism>
<evidence type="ECO:0000256" key="6">
    <source>
        <dbReference type="ARBA" id="ARBA00022908"/>
    </source>
</evidence>
<keyword evidence="1" id="KW-0540">Nuclease</keyword>
<dbReference type="GO" id="GO:0003676">
    <property type="term" value="F:nucleic acid binding"/>
    <property type="evidence" value="ECO:0007669"/>
    <property type="project" value="InterPro"/>
</dbReference>
<evidence type="ECO:0000313" key="13">
    <source>
        <dbReference type="EMBL" id="KAF6213636.1"/>
    </source>
</evidence>
<keyword evidence="10" id="KW-0862">Zinc</keyword>
<feature type="compositionally biased region" description="Polar residues" evidence="11">
    <location>
        <begin position="254"/>
        <end position="272"/>
    </location>
</feature>
<evidence type="ECO:0000256" key="11">
    <source>
        <dbReference type="SAM" id="MobiDB-lite"/>
    </source>
</evidence>
<keyword evidence="7" id="KW-0695">RNA-directed DNA polymerase</keyword>
<sequence>MAASISQVPVTRFSGTGFQTWKMRIITVLEDLEVEEVLKEKPVAMEETAWKKKDRKARNVITQWLSDGILHMVKDKRNSAQEMMNALNSIYDRKGLSTQITLRNKINELKFRKGELTSHLEAFDTLVNDYVSSGGSMPTNEVVSTLLSSMPKSYGAIVSGINLMYSQNPTKVTLEFVKNQLLEEEIRHGHQNQAQDRNPETAFFSRGRKRGRQNNSRGRTNNYNSREFECHKCGEPGHFRSSCDKRFDTFKGESGNSHSDNKYPPSSSNRATSHPARRKSSNHSKVNLATRQEEFYESEEEIEIAFFAHKREEEFTSLFTSRVKPNSSKILSEIDFYIDSGCTNTIINSATAVFLRNSEPVNVKIDVAKKGEQITATRRGTLDLVSGGTPIHMKGVLVCDDLEFNLLSVLKLQDSNLKVIFENGGVKISNAKDRVLVTGIQKNNLYQVKLKPLQFKAMLATTDQNLIHRRFGHSSRFPPQDLCEICLKAKQTRLPFYPLDPAKKPKRPLEVVSSDVGGPITPSTIDGSSLGKQFWGFAVQASNYIINRIPTSALAPRETPADLWYGRKVDTTNIRTWGCKAYCHIPKEDRRGKLADRSKLTYLLGYTPNGFILWDVMAKRAFAARNVVFDEKFEVIPMQPLEETKSVESDSEVESTDEDEDTQSEQESSDENEEKPKPVEYEFSDTVEEISPQTSQPENSTREAVSTPDGVNRKTRRPIRTPAYLEDYHRGSLPETDESNCFAALSSPIAVPRLPSINPSPTTSTSFLSLVASLLSR</sequence>
<dbReference type="GO" id="GO:0003887">
    <property type="term" value="F:DNA-directed DNA polymerase activity"/>
    <property type="evidence" value="ECO:0007669"/>
    <property type="project" value="UniProtKB-KW"/>
</dbReference>